<dbReference type="Pfam" id="PF07534">
    <property type="entry name" value="TLD"/>
    <property type="match status" value="1"/>
</dbReference>
<evidence type="ECO:0000256" key="1">
    <source>
        <dbReference type="SAM" id="Coils"/>
    </source>
</evidence>
<evidence type="ECO:0000313" key="3">
    <source>
        <dbReference type="EMBL" id="CAD8070398.1"/>
    </source>
</evidence>
<keyword evidence="4" id="KW-1185">Reference proteome</keyword>
<comment type="caution">
    <text evidence="3">The sequence shown here is derived from an EMBL/GenBank/DDBJ whole genome shotgun (WGS) entry which is preliminary data.</text>
</comment>
<name>A0A8S1LQ31_9CILI</name>
<dbReference type="AlphaFoldDB" id="A0A8S1LQ31"/>
<reference evidence="3" key="1">
    <citation type="submission" date="2021-01" db="EMBL/GenBank/DDBJ databases">
        <authorList>
            <consortium name="Genoscope - CEA"/>
            <person name="William W."/>
        </authorList>
    </citation>
    <scope>NUCLEOTIDE SEQUENCE</scope>
</reference>
<feature type="coiled-coil region" evidence="1">
    <location>
        <begin position="526"/>
        <end position="655"/>
    </location>
</feature>
<dbReference type="InterPro" id="IPR006571">
    <property type="entry name" value="TLDc_dom"/>
</dbReference>
<dbReference type="SMART" id="SM00584">
    <property type="entry name" value="TLDc"/>
    <property type="match status" value="1"/>
</dbReference>
<keyword evidence="1" id="KW-0175">Coiled coil</keyword>
<organism evidence="3 4">
    <name type="scientific">Paramecium sonneborni</name>
    <dbReference type="NCBI Taxonomy" id="65129"/>
    <lineage>
        <taxon>Eukaryota</taxon>
        <taxon>Sar</taxon>
        <taxon>Alveolata</taxon>
        <taxon>Ciliophora</taxon>
        <taxon>Intramacronucleata</taxon>
        <taxon>Oligohymenophorea</taxon>
        <taxon>Peniculida</taxon>
        <taxon>Parameciidae</taxon>
        <taxon>Paramecium</taxon>
    </lineage>
</organism>
<gene>
    <name evidence="3" type="ORF">PSON_ATCC_30995.1.T0260370</name>
</gene>
<feature type="domain" description="TLDc" evidence="2">
    <location>
        <begin position="669"/>
        <end position="805"/>
    </location>
</feature>
<protein>
    <recommendedName>
        <fullName evidence="2">TLDc domain-containing protein</fullName>
    </recommendedName>
</protein>
<evidence type="ECO:0000259" key="2">
    <source>
        <dbReference type="SMART" id="SM00584"/>
    </source>
</evidence>
<sequence>MDQKDIINKQCQQHSYQIIAVDLKCAKTQNEKYLCAKCLILRMEGQQIILLNELIQMIQEMKIKQKKHSIENNQTQLDYMKMLQQSLKECTNHIKETFEKTQNNIEGQIKKNENEIQIKQDSQIDIDLDQDIEKLSKYYKGNNQYELPDGSSNKEIIEQLIECVQNQIGQISNVQEYSKISESIKNIKTQFSIDISTDSDQFEKHICEQHGLEIIMVNLEFDEQQHNRLACAKCIQEFPRKYTTLEDVEQNWIKFKCHSKEMISKYIKERESKFNQAIKFITNLRDKYLETLQTIIKDLEKNKIITEDQLSPIPLFSEDIYYLDRNQFKGILEALSQKDLYRSLKLKLSQQDQLDSICYHKLKEVLENLIKYDLFTKEQIMMIESNYKVLLILSENEKEEITNSVNIQQFLENSSLLQSYLSIFEDSIQIYQKIKGQIDSLQENKQIFQFLNQKQIIIKESEQKEQLSDFQKIFQRQYQQFEMFSKKLQNMIIVYQNDNLLSQQQCEIQKLKERIQSRITMQIQIKQKLSKQLIETKNKIKKQTLDFQQLNYELEKLQQNLKQKDESEKQLMIKLEQESSKLEQMKQQSDESNQKNNTQVELLNKTITDLNLEIKNSQTKLQQKDQKINSLEQQLQNSQNQFNKLQQDHTNFQKEIKAKPNVLQDAQYQKILQTIEEKSKQTIKCSILVFCGSKDGLNHTQFWNRVYGRKNLLMVFKSNTNYICGAFSPCQWLQHLGNYVVDDTLQSFLFSQNHNQIYPIKPGNKAHAIYCNSSYGPTFGSGHDLYIPSNFNSVSSSLGSAYQCDQYGSITASTHLFGQSGVQIIECEIFEIVFK</sequence>
<proteinExistence type="predicted"/>
<dbReference type="OrthoDB" id="25620at2759"/>
<dbReference type="EMBL" id="CAJJDN010000026">
    <property type="protein sequence ID" value="CAD8070398.1"/>
    <property type="molecule type" value="Genomic_DNA"/>
</dbReference>
<evidence type="ECO:0000313" key="4">
    <source>
        <dbReference type="Proteomes" id="UP000692954"/>
    </source>
</evidence>
<accession>A0A8S1LQ31</accession>
<dbReference type="Proteomes" id="UP000692954">
    <property type="component" value="Unassembled WGS sequence"/>
</dbReference>